<comment type="caution">
    <text evidence="2">The sequence shown here is derived from an EMBL/GenBank/DDBJ whole genome shotgun (WGS) entry which is preliminary data.</text>
</comment>
<keyword evidence="1" id="KW-0472">Membrane</keyword>
<evidence type="ECO:0000256" key="1">
    <source>
        <dbReference type="SAM" id="Phobius"/>
    </source>
</evidence>
<protein>
    <submittedName>
        <fullName evidence="2">Uncharacterized protein</fullName>
    </submittedName>
</protein>
<keyword evidence="1" id="KW-0812">Transmembrane</keyword>
<dbReference type="Proteomes" id="UP000194873">
    <property type="component" value="Unassembled WGS sequence"/>
</dbReference>
<accession>A0A243WHY4</accession>
<dbReference type="AlphaFoldDB" id="A0A243WHY4"/>
<organism evidence="2 3">
    <name type="scientific">Hymenobacter crusticola</name>
    <dbReference type="NCBI Taxonomy" id="1770526"/>
    <lineage>
        <taxon>Bacteria</taxon>
        <taxon>Pseudomonadati</taxon>
        <taxon>Bacteroidota</taxon>
        <taxon>Cytophagia</taxon>
        <taxon>Cytophagales</taxon>
        <taxon>Hymenobacteraceae</taxon>
        <taxon>Hymenobacter</taxon>
    </lineage>
</organism>
<keyword evidence="3" id="KW-1185">Reference proteome</keyword>
<feature type="transmembrane region" description="Helical" evidence="1">
    <location>
        <begin position="38"/>
        <end position="60"/>
    </location>
</feature>
<dbReference type="RefSeq" id="WP_086592995.1">
    <property type="nucleotide sequence ID" value="NZ_MTSE01000002.1"/>
</dbReference>
<sequence length="137" mass="14686">METTSHTASPQNGRTSLGRQVATAQQIKDTLTILGMNVLLVFGILFGIGIPGLILYGLRWKLTRGGATPTRAIVLWALTTVHEVLCVALFFSTDMQAELHEWATYLGWGYALGVLISLVGVVEAATNSSSLAESLPQ</sequence>
<name>A0A243WHY4_9BACT</name>
<dbReference type="EMBL" id="MTSE01000002">
    <property type="protein sequence ID" value="OUJ75451.1"/>
    <property type="molecule type" value="Genomic_DNA"/>
</dbReference>
<proteinExistence type="predicted"/>
<evidence type="ECO:0000313" key="3">
    <source>
        <dbReference type="Proteomes" id="UP000194873"/>
    </source>
</evidence>
<feature type="transmembrane region" description="Helical" evidence="1">
    <location>
        <begin position="72"/>
        <end position="93"/>
    </location>
</feature>
<gene>
    <name evidence="2" type="ORF">BXP70_05415</name>
</gene>
<reference evidence="2 3" key="1">
    <citation type="submission" date="2017-01" db="EMBL/GenBank/DDBJ databases">
        <title>A new Hymenobacter.</title>
        <authorList>
            <person name="Liang Y."/>
            <person name="Feng F."/>
        </authorList>
    </citation>
    <scope>NUCLEOTIDE SEQUENCE [LARGE SCALE GENOMIC DNA]</scope>
    <source>
        <strain evidence="2">MIMBbqt21</strain>
    </source>
</reference>
<keyword evidence="1" id="KW-1133">Transmembrane helix</keyword>
<dbReference type="OrthoDB" id="886981at2"/>
<evidence type="ECO:0000313" key="2">
    <source>
        <dbReference type="EMBL" id="OUJ75451.1"/>
    </source>
</evidence>
<feature type="transmembrane region" description="Helical" evidence="1">
    <location>
        <begin position="105"/>
        <end position="125"/>
    </location>
</feature>